<reference evidence="4" key="1">
    <citation type="submission" date="2012-12" db="EMBL/GenBank/DDBJ databases">
        <authorList>
            <person name="Hellsten U."/>
            <person name="Grimwood J."/>
            <person name="Chapman J.A."/>
            <person name="Shapiro H."/>
            <person name="Aerts A."/>
            <person name="Otillar R.P."/>
            <person name="Terry A.Y."/>
            <person name="Boore J.L."/>
            <person name="Simakov O."/>
            <person name="Marletaz F."/>
            <person name="Cho S.-J."/>
            <person name="Edsinger-Gonzales E."/>
            <person name="Havlak P."/>
            <person name="Kuo D.-H."/>
            <person name="Larsson T."/>
            <person name="Lv J."/>
            <person name="Arendt D."/>
            <person name="Savage R."/>
            <person name="Osoegawa K."/>
            <person name="de Jong P."/>
            <person name="Lindberg D.R."/>
            <person name="Seaver E.C."/>
            <person name="Weisblat D.A."/>
            <person name="Putnam N.H."/>
            <person name="Grigoriev I.V."/>
            <person name="Rokhsar D.S."/>
        </authorList>
    </citation>
    <scope>NUCLEOTIDE SEQUENCE</scope>
    <source>
        <strain evidence="4">I ESC-2004</strain>
    </source>
</reference>
<protein>
    <recommendedName>
        <fullName evidence="1">Integrase zinc-binding domain-containing protein</fullName>
    </recommendedName>
</protein>
<dbReference type="Pfam" id="PF17921">
    <property type="entry name" value="Integrase_H2C2"/>
    <property type="match status" value="1"/>
</dbReference>
<evidence type="ECO:0000259" key="1">
    <source>
        <dbReference type="Pfam" id="PF17921"/>
    </source>
</evidence>
<dbReference type="HOGENOM" id="CLU_211842_0_0_1"/>
<dbReference type="AlphaFoldDB" id="R7TNV5"/>
<name>R7TNV5_CAPTE</name>
<evidence type="ECO:0000313" key="2">
    <source>
        <dbReference type="EMBL" id="ELT95237.1"/>
    </source>
</evidence>
<organism evidence="2">
    <name type="scientific">Capitella teleta</name>
    <name type="common">Polychaete worm</name>
    <dbReference type="NCBI Taxonomy" id="283909"/>
    <lineage>
        <taxon>Eukaryota</taxon>
        <taxon>Metazoa</taxon>
        <taxon>Spiralia</taxon>
        <taxon>Lophotrochozoa</taxon>
        <taxon>Annelida</taxon>
        <taxon>Polychaeta</taxon>
        <taxon>Sedentaria</taxon>
        <taxon>Scolecida</taxon>
        <taxon>Capitellidae</taxon>
        <taxon>Capitella</taxon>
    </lineage>
</organism>
<feature type="domain" description="Integrase zinc-binding" evidence="1">
    <location>
        <begin position="2"/>
        <end position="47"/>
    </location>
</feature>
<sequence length="49" mass="5418">MLKLLHEAHIGAEKMTSAARQVLFWPGMVTDIKEIAAACSTCDQYRPAN</sequence>
<dbReference type="OrthoDB" id="444601at2759"/>
<proteinExistence type="predicted"/>
<dbReference type="EnsemblMetazoa" id="CapteT134315">
    <property type="protein sequence ID" value="CapteP134315"/>
    <property type="gene ID" value="CapteG134315"/>
</dbReference>
<dbReference type="InterPro" id="IPR041588">
    <property type="entry name" value="Integrase_H2C2"/>
</dbReference>
<dbReference type="Gene3D" id="1.10.340.70">
    <property type="match status" value="1"/>
</dbReference>
<reference evidence="2 4" key="2">
    <citation type="journal article" date="2013" name="Nature">
        <title>Insights into bilaterian evolution from three spiralian genomes.</title>
        <authorList>
            <person name="Simakov O."/>
            <person name="Marletaz F."/>
            <person name="Cho S.J."/>
            <person name="Edsinger-Gonzales E."/>
            <person name="Havlak P."/>
            <person name="Hellsten U."/>
            <person name="Kuo D.H."/>
            <person name="Larsson T."/>
            <person name="Lv J."/>
            <person name="Arendt D."/>
            <person name="Savage R."/>
            <person name="Osoegawa K."/>
            <person name="de Jong P."/>
            <person name="Grimwood J."/>
            <person name="Chapman J.A."/>
            <person name="Shapiro H."/>
            <person name="Aerts A."/>
            <person name="Otillar R.P."/>
            <person name="Terry A.Y."/>
            <person name="Boore J.L."/>
            <person name="Grigoriev I.V."/>
            <person name="Lindberg D.R."/>
            <person name="Seaver E.C."/>
            <person name="Weisblat D.A."/>
            <person name="Putnam N.H."/>
            <person name="Rokhsar D.S."/>
        </authorList>
    </citation>
    <scope>NUCLEOTIDE SEQUENCE</scope>
    <source>
        <strain evidence="2 4">I ESC-2004</strain>
    </source>
</reference>
<dbReference type="Proteomes" id="UP000014760">
    <property type="component" value="Unassembled WGS sequence"/>
</dbReference>
<accession>R7TNV5</accession>
<reference evidence="3" key="3">
    <citation type="submission" date="2015-06" db="UniProtKB">
        <authorList>
            <consortium name="EnsemblMetazoa"/>
        </authorList>
    </citation>
    <scope>IDENTIFICATION</scope>
</reference>
<dbReference type="EMBL" id="KB309187">
    <property type="protein sequence ID" value="ELT95237.1"/>
    <property type="molecule type" value="Genomic_DNA"/>
</dbReference>
<dbReference type="STRING" id="283909.R7TNV5"/>
<gene>
    <name evidence="2" type="ORF">CAPTEDRAFT_134315</name>
</gene>
<dbReference type="EMBL" id="AMQN01011921">
    <property type="status" value="NOT_ANNOTATED_CDS"/>
    <property type="molecule type" value="Genomic_DNA"/>
</dbReference>
<evidence type="ECO:0000313" key="3">
    <source>
        <dbReference type="EnsemblMetazoa" id="CapteP134315"/>
    </source>
</evidence>
<evidence type="ECO:0000313" key="4">
    <source>
        <dbReference type="Proteomes" id="UP000014760"/>
    </source>
</evidence>
<keyword evidence="4" id="KW-1185">Reference proteome</keyword>